<dbReference type="SUPFAM" id="SSF117281">
    <property type="entry name" value="Kelch motif"/>
    <property type="match status" value="1"/>
</dbReference>
<evidence type="ECO:0000259" key="2">
    <source>
        <dbReference type="Pfam" id="PF25210"/>
    </source>
</evidence>
<dbReference type="PANTHER" id="PTHR24414:SF65">
    <property type="entry name" value="F-BOX DOMAIN-CONTAINING PROTEIN"/>
    <property type="match status" value="1"/>
</dbReference>
<organism evidence="3 4">
    <name type="scientific">Camelina sativa</name>
    <name type="common">False flax</name>
    <name type="synonym">Myagrum sativum</name>
    <dbReference type="NCBI Taxonomy" id="90675"/>
    <lineage>
        <taxon>Eukaryota</taxon>
        <taxon>Viridiplantae</taxon>
        <taxon>Streptophyta</taxon>
        <taxon>Embryophyta</taxon>
        <taxon>Tracheophyta</taxon>
        <taxon>Spermatophyta</taxon>
        <taxon>Magnoliopsida</taxon>
        <taxon>eudicotyledons</taxon>
        <taxon>Gunneridae</taxon>
        <taxon>Pentapetalae</taxon>
        <taxon>rosids</taxon>
        <taxon>malvids</taxon>
        <taxon>Brassicales</taxon>
        <taxon>Brassicaceae</taxon>
        <taxon>Camelineae</taxon>
        <taxon>Camelina</taxon>
    </lineage>
</organism>
<dbReference type="Proteomes" id="UP000694864">
    <property type="component" value="Chromosome 7"/>
</dbReference>
<dbReference type="Pfam" id="PF25210">
    <property type="entry name" value="Kelch_FKB95"/>
    <property type="match status" value="1"/>
</dbReference>
<dbReference type="RefSeq" id="XP_010418772.1">
    <property type="nucleotide sequence ID" value="XM_010420470.1"/>
</dbReference>
<feature type="domain" description="FKB95-like N-terminal Kelch" evidence="2">
    <location>
        <begin position="132"/>
        <end position="211"/>
    </location>
</feature>
<evidence type="ECO:0000256" key="1">
    <source>
        <dbReference type="SAM" id="MobiDB-lite"/>
    </source>
</evidence>
<reference evidence="4" key="2">
    <citation type="submission" date="2025-08" db="UniProtKB">
        <authorList>
            <consortium name="RefSeq"/>
        </authorList>
    </citation>
    <scope>IDENTIFICATION</scope>
    <source>
        <tissue evidence="4">Leaf</tissue>
    </source>
</reference>
<dbReference type="PANTHER" id="PTHR24414">
    <property type="entry name" value="F-BOX/KELCH-REPEAT PROTEIN SKIP4"/>
    <property type="match status" value="1"/>
</dbReference>
<dbReference type="Gene3D" id="2.120.10.80">
    <property type="entry name" value="Kelch-type beta propeller"/>
    <property type="match status" value="1"/>
</dbReference>
<sequence>MTTFCYNLTGPLKNSTRTRSKKIKKTSIDSSEELHKNPSEDVQQEEDENLAPIPPRQIPELLIARTVALVRRCHYPKLSLISRAFLRVISSPELYRRHSVLGLTEPVLYALIGFPYSHESFRSWHILNLNISESLSEVPSLPPMYPGSSVVTIGYNMYVIGGLTGLNQPVSTVFVLECRFHTWDHLPSMHRARYRAAAGVIDRKIYVIGGLPYLRYSVCKIANVGGKLMVLAT</sequence>
<keyword evidence="3" id="KW-1185">Reference proteome</keyword>
<reference evidence="3" key="1">
    <citation type="journal article" date="2014" name="Nat. Commun.">
        <title>The emerging biofuel crop Camelina sativa retains a highly undifferentiated hexaploid genome structure.</title>
        <authorList>
            <person name="Kagale S."/>
            <person name="Koh C."/>
            <person name="Nixon J."/>
            <person name="Bollina V."/>
            <person name="Clarke W.E."/>
            <person name="Tuteja R."/>
            <person name="Spillane C."/>
            <person name="Robinson S.J."/>
            <person name="Links M.G."/>
            <person name="Clarke C."/>
            <person name="Higgins E.E."/>
            <person name="Huebert T."/>
            <person name="Sharpe A.G."/>
            <person name="Parkin I.A."/>
        </authorList>
    </citation>
    <scope>NUCLEOTIDE SEQUENCE [LARGE SCALE GENOMIC DNA]</scope>
    <source>
        <strain evidence="3">cv. DH55</strain>
    </source>
</reference>
<proteinExistence type="predicted"/>
<accession>A0ABM0T097</accession>
<name>A0ABM0T097_CAMSA</name>
<dbReference type="InterPro" id="IPR050354">
    <property type="entry name" value="F-box/kelch-repeat_ARATH"/>
</dbReference>
<dbReference type="InterPro" id="IPR015915">
    <property type="entry name" value="Kelch-typ_b-propeller"/>
</dbReference>
<dbReference type="InterPro" id="IPR006652">
    <property type="entry name" value="Kelch_1"/>
</dbReference>
<protein>
    <submittedName>
        <fullName evidence="4">F-box/kelch-repeat protein At2g29780</fullName>
    </submittedName>
</protein>
<dbReference type="GeneID" id="104704366"/>
<evidence type="ECO:0000313" key="4">
    <source>
        <dbReference type="RefSeq" id="XP_010418772.1"/>
    </source>
</evidence>
<feature type="region of interest" description="Disordered" evidence="1">
    <location>
        <begin position="14"/>
        <end position="51"/>
    </location>
</feature>
<feature type="compositionally biased region" description="Basic residues" evidence="1">
    <location>
        <begin position="16"/>
        <end position="25"/>
    </location>
</feature>
<dbReference type="SMART" id="SM00612">
    <property type="entry name" value="Kelch"/>
    <property type="match status" value="1"/>
</dbReference>
<gene>
    <name evidence="4" type="primary">LOC104704366</name>
</gene>
<evidence type="ECO:0000313" key="3">
    <source>
        <dbReference type="Proteomes" id="UP000694864"/>
    </source>
</evidence>
<dbReference type="InterPro" id="IPR057499">
    <property type="entry name" value="Kelch_FKB95"/>
</dbReference>